<dbReference type="AlphaFoldDB" id="A0A515CX22"/>
<accession>A0A515CX22</accession>
<protein>
    <submittedName>
        <fullName evidence="1">DUF2570 domain-containing protein</fullName>
    </submittedName>
</protein>
<dbReference type="Proteomes" id="UP000317572">
    <property type="component" value="Chromosome"/>
</dbReference>
<name>A0A515CX22_SERLI</name>
<dbReference type="RefSeq" id="WP_142815495.1">
    <property type="nucleotide sequence ID" value="NZ_CBCPIK010000006.1"/>
</dbReference>
<organism evidence="1 2">
    <name type="scientific">Serratia liquefaciens</name>
    <dbReference type="NCBI Taxonomy" id="614"/>
    <lineage>
        <taxon>Bacteria</taxon>
        <taxon>Pseudomonadati</taxon>
        <taxon>Pseudomonadota</taxon>
        <taxon>Gammaproteobacteria</taxon>
        <taxon>Enterobacterales</taxon>
        <taxon>Yersiniaceae</taxon>
        <taxon>Serratia</taxon>
    </lineage>
</organism>
<sequence>MKTIAVLILLFLASLAGLGWQKHQRELAEIGRANAERALNQAGDVLAEVRALRADVSDIEAAMKTLGEKRSASGEQRRETIKTALAGETCATALVPAAVAGSLQKRAAEVRAADYSGAFAGKPDSKH</sequence>
<proteinExistence type="predicted"/>
<dbReference type="EMBL" id="CP033893">
    <property type="protein sequence ID" value="QDL32717.1"/>
    <property type="molecule type" value="Genomic_DNA"/>
</dbReference>
<gene>
    <name evidence="1" type="ORF">EGO53_13330</name>
</gene>
<reference evidence="1 2" key="1">
    <citation type="submission" date="2018-11" db="EMBL/GenBank/DDBJ databases">
        <title>The first complete genome of Serratia liquefaciens isolated from metalophyte plant revel distinctness adaptive mechanisms in an extreme habitat.</title>
        <authorList>
            <person name="Caneschi W.L."/>
            <person name="Sanchez A.B."/>
            <person name="Felestrino E.B."/>
            <person name="Assis R.A.B."/>
            <person name="Lemes C.G.C."/>
            <person name="Cordeiro I.F."/>
            <person name="Fonseca N.P."/>
            <person name="Villa M."/>
            <person name="Vieira I.T."/>
            <person name="Moraes L.A."/>
            <person name="Kamino L.H.Y."/>
            <person name="do Carmo F."/>
            <person name="Garcia C.M."/>
            <person name="Almeida N.F."/>
            <person name="Silva R.S."/>
            <person name="Ferro J.A."/>
            <person name="Ferro M.I.T."/>
            <person name="Varani A.M."/>
            <person name="Ferreira R.M."/>
            <person name="dos Santos V.L."/>
            <person name="Silva U.C."/>
            <person name="Setubal J.C."/>
            <person name="Moreira L.M."/>
        </authorList>
    </citation>
    <scope>NUCLEOTIDE SEQUENCE [LARGE SCALE GENOMIC DNA]</scope>
    <source>
        <strain evidence="1 2">FG3</strain>
    </source>
</reference>
<evidence type="ECO:0000313" key="2">
    <source>
        <dbReference type="Proteomes" id="UP000317572"/>
    </source>
</evidence>
<evidence type="ECO:0000313" key="1">
    <source>
        <dbReference type="EMBL" id="QDL32717.1"/>
    </source>
</evidence>